<dbReference type="Gene3D" id="3.40.190.10">
    <property type="entry name" value="Periplasmic binding protein-like II"/>
    <property type="match status" value="1"/>
</dbReference>
<organism evidence="2 3">
    <name type="scientific">Natronorubrum aibiense</name>
    <dbReference type="NCBI Taxonomy" id="348826"/>
    <lineage>
        <taxon>Archaea</taxon>
        <taxon>Methanobacteriati</taxon>
        <taxon>Methanobacteriota</taxon>
        <taxon>Stenosarchaea group</taxon>
        <taxon>Halobacteria</taxon>
        <taxon>Halobacteriales</taxon>
        <taxon>Natrialbaceae</taxon>
        <taxon>Natronorubrum</taxon>
    </lineage>
</organism>
<dbReference type="GO" id="GO:0043190">
    <property type="term" value="C:ATP-binding cassette (ABC) transporter complex"/>
    <property type="evidence" value="ECO:0007669"/>
    <property type="project" value="InterPro"/>
</dbReference>
<dbReference type="PROSITE" id="PS51318">
    <property type="entry name" value="TAT"/>
    <property type="match status" value="1"/>
</dbReference>
<dbReference type="Gene3D" id="3.40.190.120">
    <property type="entry name" value="Osmoprotection protein (prox), domain 2"/>
    <property type="match status" value="1"/>
</dbReference>
<sequence length="317" mass="35081">MLNQHTRRELLRGGGGVAATASVVGTSGCLTLATQLQGDLVKVGSKQFTEQEVLGYLAYEVLKANTDINIGDQVGLGGTTTNYRALLSDEIQLYWEYTGTAWQTLPPKQDSFISDSTELYETVKQEFESQHDLTFLQPAPLDNTYVIMANPTWADETGVTSLSEFESYLTESSETVTVALNAEFQSRSDGWPGLLDHYGLDTHKQRLDVKNIDSGLLYQVVGNEEADIGVGFNTDPRILQFDLQVLDDDQQFFPSYNAAPMVGTATLETNPSIRSSLNETSENLTTEQMRKLNKRVALERVNPQTVAKEYLQSEGIV</sequence>
<dbReference type="OrthoDB" id="76236at2157"/>
<protein>
    <submittedName>
        <fullName evidence="2">Glycine/betaine ABC transporter substrate-binding protein</fullName>
    </submittedName>
</protein>
<dbReference type="CDD" id="cd13528">
    <property type="entry name" value="PBP2_osmoprotectants"/>
    <property type="match status" value="1"/>
</dbReference>
<dbReference type="KEGG" id="nas:GCU68_07195"/>
<accession>A0A5P9P2G4</accession>
<dbReference type="EMBL" id="CP045488">
    <property type="protein sequence ID" value="QFU82325.1"/>
    <property type="molecule type" value="Genomic_DNA"/>
</dbReference>
<dbReference type="InterPro" id="IPR006311">
    <property type="entry name" value="TAT_signal"/>
</dbReference>
<gene>
    <name evidence="2" type="ORF">GCU68_07195</name>
</gene>
<dbReference type="SUPFAM" id="SSF53850">
    <property type="entry name" value="Periplasmic binding protein-like II"/>
    <property type="match status" value="1"/>
</dbReference>
<dbReference type="GO" id="GO:0022857">
    <property type="term" value="F:transmembrane transporter activity"/>
    <property type="evidence" value="ECO:0007669"/>
    <property type="project" value="InterPro"/>
</dbReference>
<dbReference type="InterPro" id="IPR007210">
    <property type="entry name" value="ABC_Gly_betaine_transp_sub-bd"/>
</dbReference>
<keyword evidence="3" id="KW-1185">Reference proteome</keyword>
<dbReference type="Proteomes" id="UP000326170">
    <property type="component" value="Chromosome"/>
</dbReference>
<evidence type="ECO:0000313" key="3">
    <source>
        <dbReference type="Proteomes" id="UP000326170"/>
    </source>
</evidence>
<dbReference type="Pfam" id="PF04069">
    <property type="entry name" value="OpuAC"/>
    <property type="match status" value="1"/>
</dbReference>
<name>A0A5P9P2G4_9EURY</name>
<reference evidence="2 3" key="1">
    <citation type="journal article" date="2007" name="Int. J. Syst. Evol. Microbiol.">
        <title>Natronorubrum sulfidifaciens sp. nov., an extremely haloalkaliphilic archaeon isolated from Aiding salt lake in Xin-Jiang, China.</title>
        <authorList>
            <person name="Cui H.L."/>
            <person name="Tohty D."/>
            <person name="Liu H.C."/>
            <person name="Liu S.J."/>
            <person name="Oren A."/>
            <person name="Zhou P.J."/>
        </authorList>
    </citation>
    <scope>NUCLEOTIDE SEQUENCE [LARGE SCALE GENOMIC DNA]</scope>
    <source>
        <strain evidence="2 3">7-3</strain>
    </source>
</reference>
<dbReference type="AlphaFoldDB" id="A0A5P9P2G4"/>
<feature type="domain" description="ABC-type glycine betaine transport system substrate-binding" evidence="1">
    <location>
        <begin position="41"/>
        <end position="312"/>
    </location>
</feature>
<proteinExistence type="predicted"/>
<evidence type="ECO:0000313" key="2">
    <source>
        <dbReference type="EMBL" id="QFU82325.1"/>
    </source>
</evidence>
<dbReference type="PROSITE" id="PS51257">
    <property type="entry name" value="PROKAR_LIPOPROTEIN"/>
    <property type="match status" value="1"/>
</dbReference>
<evidence type="ECO:0000259" key="1">
    <source>
        <dbReference type="Pfam" id="PF04069"/>
    </source>
</evidence>